<dbReference type="EMBL" id="QURH01000311">
    <property type="protein sequence ID" value="RFU40067.1"/>
    <property type="molecule type" value="Genomic_DNA"/>
</dbReference>
<evidence type="ECO:0000313" key="2">
    <source>
        <dbReference type="EMBL" id="RFU40067.1"/>
    </source>
</evidence>
<proteinExistence type="predicted"/>
<dbReference type="Proteomes" id="UP000261811">
    <property type="component" value="Unassembled WGS sequence"/>
</dbReference>
<organism evidence="2 3">
    <name type="scientific">Actinomadura logoneensis</name>
    <dbReference type="NCBI Taxonomy" id="2293572"/>
    <lineage>
        <taxon>Bacteria</taxon>
        <taxon>Bacillati</taxon>
        <taxon>Actinomycetota</taxon>
        <taxon>Actinomycetes</taxon>
        <taxon>Streptosporangiales</taxon>
        <taxon>Thermomonosporaceae</taxon>
        <taxon>Actinomadura</taxon>
    </lineage>
</organism>
<dbReference type="SUPFAM" id="SSF56112">
    <property type="entry name" value="Protein kinase-like (PK-like)"/>
    <property type="match status" value="1"/>
</dbReference>
<reference evidence="2 3" key="1">
    <citation type="submission" date="2018-08" db="EMBL/GenBank/DDBJ databases">
        <title>Actinomadura jelena sp. nov., a novel Actinomycete isolated from soil in Chad.</title>
        <authorList>
            <person name="Shi L."/>
        </authorList>
    </citation>
    <scope>NUCLEOTIDE SEQUENCE [LARGE SCALE GENOMIC DNA]</scope>
    <source>
        <strain evidence="2 3">NEAU-G17</strain>
    </source>
</reference>
<evidence type="ECO:0000259" key="1">
    <source>
        <dbReference type="Pfam" id="PF01636"/>
    </source>
</evidence>
<dbReference type="InterPro" id="IPR002575">
    <property type="entry name" value="Aminoglycoside_PTrfase"/>
</dbReference>
<dbReference type="InterPro" id="IPR051678">
    <property type="entry name" value="AGP_Transferase"/>
</dbReference>
<dbReference type="Pfam" id="PF01636">
    <property type="entry name" value="APH"/>
    <property type="match status" value="1"/>
</dbReference>
<sequence length="353" mass="37102">MDVTGPDGLDAALRNQIAQVDRRVALSGGVDAHDRDHIRIAAALAASLRGALGLGRFGGVLTGNTARPQLVLGFSCAERGEVVLKVYGKRRAGEAQALRLWARHGVPAAPVLDGGDDPATWLLMSRIDGTVPGPADLAADAALTALTRDLAATMATAHTAATARPPHIGDAASTPHIVKTDRAAPSAHTVAAVPDGRPLAPTLTGYLRAAVAALTAHGYRPHDRWRDAARLYAAGPATLLHGDLGLGNVIRDRDGVLRLLDASAYIGHPGFDAARWCARVAGPDRVETALAAWCEAEPSADTPHTRVLLGLELLLQAGVREAVKRQEGRHHPPPDPVTRAYLARAAHYLSERQ</sequence>
<dbReference type="Gene3D" id="1.10.510.10">
    <property type="entry name" value="Transferase(Phosphotransferase) domain 1"/>
    <property type="match status" value="1"/>
</dbReference>
<evidence type="ECO:0000313" key="3">
    <source>
        <dbReference type="Proteomes" id="UP000261811"/>
    </source>
</evidence>
<dbReference type="AlphaFoldDB" id="A0A372JJ72"/>
<keyword evidence="3" id="KW-1185">Reference proteome</keyword>
<dbReference type="InterPro" id="IPR011009">
    <property type="entry name" value="Kinase-like_dom_sf"/>
</dbReference>
<accession>A0A372JJ72</accession>
<comment type="caution">
    <text evidence="2">The sequence shown here is derived from an EMBL/GenBank/DDBJ whole genome shotgun (WGS) entry which is preliminary data.</text>
</comment>
<protein>
    <recommendedName>
        <fullName evidence="1">Aminoglycoside phosphotransferase domain-containing protein</fullName>
    </recommendedName>
</protein>
<name>A0A372JJ72_9ACTN</name>
<feature type="domain" description="Aminoglycoside phosphotransferase" evidence="1">
    <location>
        <begin position="80"/>
        <end position="295"/>
    </location>
</feature>
<gene>
    <name evidence="2" type="ORF">DZF91_19075</name>
</gene>
<dbReference type="PANTHER" id="PTHR21310:SF40">
    <property type="entry name" value="AMINOGLYCOSIDE PHOSPHOTRANSFERASE DOMAIN-CONTAINING PROTEIN-RELATED"/>
    <property type="match status" value="1"/>
</dbReference>
<dbReference type="PANTHER" id="PTHR21310">
    <property type="entry name" value="AMINOGLYCOSIDE PHOSPHOTRANSFERASE-RELATED-RELATED"/>
    <property type="match status" value="1"/>
</dbReference>